<sequence>MGAEARLYLQKHSIPQLFESLITGLIYTKPDDPIRFLESALAKVRRQPEIELNWDTFIEAKKKNDTNQTDVRNPDSNSSASRKSPIRKTNSSSNTKSASSQQSRSCLSKQIENRTEVRRSSSKLSSRMRTPSVMKMAEIAEIPDVPIILFIGGPGGGKTRHAARIREALESHGLVHICMPDMIRAAIAKYRDHFPEWNNAAERYRRGNFRTIATFF</sequence>
<feature type="compositionally biased region" description="Low complexity" evidence="1">
    <location>
        <begin position="87"/>
        <end position="105"/>
    </location>
</feature>
<evidence type="ECO:0000313" key="3">
    <source>
        <dbReference type="Proteomes" id="UP001608902"/>
    </source>
</evidence>
<comment type="caution">
    <text evidence="2">The sequence shown here is derived from an EMBL/GenBank/DDBJ whole genome shotgun (WGS) entry which is preliminary data.</text>
</comment>
<gene>
    <name evidence="2" type="ORF">AB6A40_006303</name>
</gene>
<dbReference type="Gene3D" id="1.20.890.10">
    <property type="entry name" value="cAMP-dependent protein kinase regulatory subunit, dimerization-anchoring domain"/>
    <property type="match status" value="1"/>
</dbReference>
<accession>A0ABD6EQN6</accession>
<dbReference type="Gene3D" id="3.40.50.300">
    <property type="entry name" value="P-loop containing nucleotide triphosphate hydrolases"/>
    <property type="match status" value="1"/>
</dbReference>
<dbReference type="Proteomes" id="UP001608902">
    <property type="component" value="Unassembled WGS sequence"/>
</dbReference>
<keyword evidence="3" id="KW-1185">Reference proteome</keyword>
<reference evidence="2 3" key="1">
    <citation type="submission" date="2024-08" db="EMBL/GenBank/DDBJ databases">
        <title>Gnathostoma spinigerum genome.</title>
        <authorList>
            <person name="Gonzalez-Bertolin B."/>
            <person name="Monzon S."/>
            <person name="Zaballos A."/>
            <person name="Jimenez P."/>
            <person name="Dekumyoy P."/>
            <person name="Varona S."/>
            <person name="Cuesta I."/>
            <person name="Sumanam S."/>
            <person name="Adisakwattana P."/>
            <person name="Gasser R.B."/>
            <person name="Hernandez-Gonzalez A."/>
            <person name="Young N.D."/>
            <person name="Perteguer M.J."/>
        </authorList>
    </citation>
    <scope>NUCLEOTIDE SEQUENCE [LARGE SCALE GENOMIC DNA]</scope>
    <source>
        <strain evidence="2">AL3</strain>
        <tissue evidence="2">Liver</tissue>
    </source>
</reference>
<dbReference type="AlphaFoldDB" id="A0ABD6EQN6"/>
<dbReference type="InterPro" id="IPR027417">
    <property type="entry name" value="P-loop_NTPase"/>
</dbReference>
<name>A0ABD6EQN6_9BILA</name>
<dbReference type="EMBL" id="JBGFUD010004391">
    <property type="protein sequence ID" value="MFH4979594.1"/>
    <property type="molecule type" value="Genomic_DNA"/>
</dbReference>
<feature type="compositionally biased region" description="Polar residues" evidence="1">
    <location>
        <begin position="66"/>
        <end position="82"/>
    </location>
</feature>
<dbReference type="CDD" id="cd22978">
    <property type="entry name" value="DD_AK5"/>
    <property type="match status" value="1"/>
</dbReference>
<organism evidence="2 3">
    <name type="scientific">Gnathostoma spinigerum</name>
    <dbReference type="NCBI Taxonomy" id="75299"/>
    <lineage>
        <taxon>Eukaryota</taxon>
        <taxon>Metazoa</taxon>
        <taxon>Ecdysozoa</taxon>
        <taxon>Nematoda</taxon>
        <taxon>Chromadorea</taxon>
        <taxon>Rhabditida</taxon>
        <taxon>Spirurina</taxon>
        <taxon>Gnathostomatomorpha</taxon>
        <taxon>Gnathostomatoidea</taxon>
        <taxon>Gnathostomatidae</taxon>
        <taxon>Gnathostoma</taxon>
    </lineage>
</organism>
<protein>
    <submittedName>
        <fullName evidence="2">Uncharacterized protein</fullName>
    </submittedName>
</protein>
<feature type="region of interest" description="Disordered" evidence="1">
    <location>
        <begin position="65"/>
        <end position="130"/>
    </location>
</feature>
<evidence type="ECO:0000313" key="2">
    <source>
        <dbReference type="EMBL" id="MFH4979594.1"/>
    </source>
</evidence>
<dbReference type="SUPFAM" id="SSF52540">
    <property type="entry name" value="P-loop containing nucleoside triphosphate hydrolases"/>
    <property type="match status" value="1"/>
</dbReference>
<evidence type="ECO:0000256" key="1">
    <source>
        <dbReference type="SAM" id="MobiDB-lite"/>
    </source>
</evidence>
<proteinExistence type="predicted"/>
<dbReference type="SUPFAM" id="SSF47391">
    <property type="entry name" value="Dimerization-anchoring domain of cAMP-dependent PK regulatory subunit"/>
    <property type="match status" value="1"/>
</dbReference>